<dbReference type="SUPFAM" id="SSF51412">
    <property type="entry name" value="Inosine monophosphate dehydrogenase (IMPDH)"/>
    <property type="match status" value="1"/>
</dbReference>
<dbReference type="Gene3D" id="3.20.20.70">
    <property type="entry name" value="Aldolase class I"/>
    <property type="match status" value="2"/>
</dbReference>
<dbReference type="EMBL" id="PDSK01000101">
    <property type="protein sequence ID" value="PIE33266.1"/>
    <property type="molecule type" value="Genomic_DNA"/>
</dbReference>
<dbReference type="Pfam" id="PF03060">
    <property type="entry name" value="NMO"/>
    <property type="match status" value="1"/>
</dbReference>
<comment type="caution">
    <text evidence="2">The sequence shown here is derived from an EMBL/GenBank/DDBJ whole genome shotgun (WGS) entry which is preliminary data.</text>
</comment>
<dbReference type="NCBIfam" id="TIGR02814">
    <property type="entry name" value="pfaD_fam"/>
    <property type="match status" value="1"/>
</dbReference>
<dbReference type="PANTHER" id="PTHR32332">
    <property type="entry name" value="2-NITROPROPANE DIOXYGENASE"/>
    <property type="match status" value="1"/>
</dbReference>
<reference evidence="2 3" key="1">
    <citation type="submission" date="2017-10" db="EMBL/GenBank/DDBJ databases">
        <title>Novel microbial diversity and functional potential in the marine mammal oral microbiome.</title>
        <authorList>
            <person name="Dudek N.K."/>
            <person name="Sun C.L."/>
            <person name="Burstein D."/>
            <person name="Kantor R.S."/>
            <person name="Aliaga Goltsman D.S."/>
            <person name="Bik E.M."/>
            <person name="Thomas B.C."/>
            <person name="Banfield J.F."/>
            <person name="Relman D.A."/>
        </authorList>
    </citation>
    <scope>NUCLEOTIDE SEQUENCE [LARGE SCALE GENOMIC DNA]</scope>
    <source>
        <strain evidence="2">DOLJORAL78_47_16</strain>
    </source>
</reference>
<keyword evidence="2" id="KW-0560">Oxidoreductase</keyword>
<dbReference type="InterPro" id="IPR049489">
    <property type="entry name" value="FabD-like_helical_ins"/>
</dbReference>
<sequence length="551" mass="60631">MKTSPVTSILGWWSSNGASPVTDEAALQEVLLQLTHPVYILQQKDDYTAASSGSVQLGGEQTTQSPFPVVAYAPPISLAQLGDTGFLNDYGLEYPYIAGAMAHGITSVEMVGEMGQNGMLGFFGAAGLAPNTVDTAITRLSEILGSRPYGCNLIHSPNEPALETSIVELYLRRGVRLVSASAYLGLTLPVVRYRVHGIHRDKAGKIVTPNHVFAKISRVEVASQFFAPPPERFLRELVGSGDITEEQAQLASQIPMAQDITAEADSGGHTDNRPAMALIPTIMALRNQMQEKYHYAQQLRVGAAGGIATPASAAAAFSMGVAYLMTGSVNQACIESGSSNIVRQMLAETQQADVVMAPAADMFEMGVKVQVLKRGTMFAMRGAKLYDLYRSYGNLEEIPLSERNALEEKFFRKPLDVVWEQTRQFFLQRDATQIERAERDPKYKMALVFRSYLGQASHWANRGEPSRKVDYQVWCGPAMGAFNEWVRGTFLERPENRRVVPVALNILYGAAVIHRLNTLRAQGVQFPTKFWNILPLPEGELKQKIFSSYDK</sequence>
<protein>
    <submittedName>
        <fullName evidence="2">2-nitropropane dioxygenase</fullName>
    </submittedName>
</protein>
<keyword evidence="2" id="KW-0223">Dioxygenase</keyword>
<dbReference type="CDD" id="cd04742">
    <property type="entry name" value="NPD_FabD"/>
    <property type="match status" value="1"/>
</dbReference>
<dbReference type="PANTHER" id="PTHR32332:SF20">
    <property type="entry name" value="2-NITROPROPANE DIOXYGENASE-LIKE PROTEIN"/>
    <property type="match status" value="1"/>
</dbReference>
<dbReference type="AlphaFoldDB" id="A0A2G6KC44"/>
<dbReference type="Proteomes" id="UP000230821">
    <property type="component" value="Unassembled WGS sequence"/>
</dbReference>
<feature type="domain" description="[Acyl-carrier-protein] S-malonyltransferase-like inserted helical" evidence="1">
    <location>
        <begin position="392"/>
        <end position="471"/>
    </location>
</feature>
<name>A0A2G6KC44_9BACT</name>
<dbReference type="Pfam" id="PF21607">
    <property type="entry name" value="FabD_helical_ins"/>
    <property type="match status" value="1"/>
</dbReference>
<evidence type="ECO:0000259" key="1">
    <source>
        <dbReference type="Pfam" id="PF21607"/>
    </source>
</evidence>
<dbReference type="GO" id="GO:0051213">
    <property type="term" value="F:dioxygenase activity"/>
    <property type="evidence" value="ECO:0007669"/>
    <property type="project" value="UniProtKB-KW"/>
</dbReference>
<gene>
    <name evidence="2" type="ORF">CSA56_12405</name>
</gene>
<evidence type="ECO:0000313" key="2">
    <source>
        <dbReference type="EMBL" id="PIE33266.1"/>
    </source>
</evidence>
<organism evidence="2 3">
    <name type="scientific">candidate division KSB3 bacterium</name>
    <dbReference type="NCBI Taxonomy" id="2044937"/>
    <lineage>
        <taxon>Bacteria</taxon>
        <taxon>candidate division KSB3</taxon>
    </lineage>
</organism>
<dbReference type="InterPro" id="IPR013785">
    <property type="entry name" value="Aldolase_TIM"/>
</dbReference>
<proteinExistence type="predicted"/>
<evidence type="ECO:0000313" key="3">
    <source>
        <dbReference type="Proteomes" id="UP000230821"/>
    </source>
</evidence>
<dbReference type="InterPro" id="IPR014179">
    <property type="entry name" value="PfaD-like_TIM-barrel"/>
</dbReference>
<accession>A0A2G6KC44</accession>